<evidence type="ECO:0000313" key="2">
    <source>
        <dbReference type="EMBL" id="PIA12496.1"/>
    </source>
</evidence>
<dbReference type="AlphaFoldDB" id="A0A2G5B0E0"/>
<reference evidence="2 3" key="1">
    <citation type="journal article" date="2015" name="Genome Biol. Evol.">
        <title>Phylogenomic analyses indicate that early fungi evolved digesting cell walls of algal ancestors of land plants.</title>
        <authorList>
            <person name="Chang Y."/>
            <person name="Wang S."/>
            <person name="Sekimoto S."/>
            <person name="Aerts A.L."/>
            <person name="Choi C."/>
            <person name="Clum A."/>
            <person name="LaButti K.M."/>
            <person name="Lindquist E.A."/>
            <person name="Yee Ngan C."/>
            <person name="Ohm R.A."/>
            <person name="Salamov A.A."/>
            <person name="Grigoriev I.V."/>
            <person name="Spatafora J.W."/>
            <person name="Berbee M.L."/>
        </authorList>
    </citation>
    <scope>NUCLEOTIDE SEQUENCE [LARGE SCALE GENOMIC DNA]</scope>
    <source>
        <strain evidence="2 3">NRRL 1564</strain>
    </source>
</reference>
<evidence type="ECO:0000256" key="1">
    <source>
        <dbReference type="SAM" id="Phobius"/>
    </source>
</evidence>
<keyword evidence="1" id="KW-0472">Membrane</keyword>
<keyword evidence="1" id="KW-0812">Transmembrane</keyword>
<keyword evidence="3" id="KW-1185">Reference proteome</keyword>
<evidence type="ECO:0000313" key="3">
    <source>
        <dbReference type="Proteomes" id="UP000242474"/>
    </source>
</evidence>
<proteinExistence type="predicted"/>
<name>A0A2G5B0E0_COERN</name>
<keyword evidence="1" id="KW-1133">Transmembrane helix</keyword>
<dbReference type="EMBL" id="KZ303740">
    <property type="protein sequence ID" value="PIA12496.1"/>
    <property type="molecule type" value="Genomic_DNA"/>
</dbReference>
<sequence>MPVNSPFPTPAPTEAPLLEHFGWPSNIVTIPTPTPWIDLKEFTSIPNIIYEHMPMSVVPYFVFGIIILVMVVVGLAVVVANTHSHLAQMQIQLEAQTMKTANIEQLFMTAMLQLENKLEPKLEALSVKEKQIDNVQKLVSNITASLEVEHCLATNYNATFNATSKEIDLLNDQMDIVVKTLAALANDSINKK</sequence>
<protein>
    <submittedName>
        <fullName evidence="2">Uncharacterized protein</fullName>
    </submittedName>
</protein>
<gene>
    <name evidence="2" type="ORF">COEREDRAFT_12717</name>
</gene>
<organism evidence="2 3">
    <name type="scientific">Coemansia reversa (strain ATCC 12441 / NRRL 1564)</name>
    <dbReference type="NCBI Taxonomy" id="763665"/>
    <lineage>
        <taxon>Eukaryota</taxon>
        <taxon>Fungi</taxon>
        <taxon>Fungi incertae sedis</taxon>
        <taxon>Zoopagomycota</taxon>
        <taxon>Kickxellomycotina</taxon>
        <taxon>Kickxellomycetes</taxon>
        <taxon>Kickxellales</taxon>
        <taxon>Kickxellaceae</taxon>
        <taxon>Coemansia</taxon>
    </lineage>
</organism>
<dbReference type="Proteomes" id="UP000242474">
    <property type="component" value="Unassembled WGS sequence"/>
</dbReference>
<accession>A0A2G5B0E0</accession>
<feature type="transmembrane region" description="Helical" evidence="1">
    <location>
        <begin position="60"/>
        <end position="80"/>
    </location>
</feature>